<reference evidence="1" key="2">
    <citation type="journal article" date="2021" name="PeerJ">
        <title>Extensive microbial diversity within the chicken gut microbiome revealed by metagenomics and culture.</title>
        <authorList>
            <person name="Gilroy R."/>
            <person name="Ravi A."/>
            <person name="Getino M."/>
            <person name="Pursley I."/>
            <person name="Horton D.L."/>
            <person name="Alikhan N.F."/>
            <person name="Baker D."/>
            <person name="Gharbi K."/>
            <person name="Hall N."/>
            <person name="Watson M."/>
            <person name="Adriaenssens E.M."/>
            <person name="Foster-Nyarko E."/>
            <person name="Jarju S."/>
            <person name="Secka A."/>
            <person name="Antonio M."/>
            <person name="Oren A."/>
            <person name="Chaudhuri R.R."/>
            <person name="La Ragione R."/>
            <person name="Hildebrand F."/>
            <person name="Pallen M.J."/>
        </authorList>
    </citation>
    <scope>NUCLEOTIDE SEQUENCE</scope>
    <source>
        <strain evidence="1">CHK190-19873</strain>
    </source>
</reference>
<dbReference type="EMBL" id="DVIQ01000019">
    <property type="protein sequence ID" value="HIS30500.1"/>
    <property type="molecule type" value="Genomic_DNA"/>
</dbReference>
<protein>
    <submittedName>
        <fullName evidence="1">Uncharacterized protein</fullName>
    </submittedName>
</protein>
<gene>
    <name evidence="1" type="ORF">IAB44_02980</name>
</gene>
<name>A0A9D1JIX7_9FIRM</name>
<evidence type="ECO:0000313" key="1">
    <source>
        <dbReference type="EMBL" id="HIS30500.1"/>
    </source>
</evidence>
<comment type="caution">
    <text evidence="1">The sequence shown here is derived from an EMBL/GenBank/DDBJ whole genome shotgun (WGS) entry which is preliminary data.</text>
</comment>
<evidence type="ECO:0000313" key="2">
    <source>
        <dbReference type="Proteomes" id="UP000823935"/>
    </source>
</evidence>
<organism evidence="1 2">
    <name type="scientific">Candidatus Limivivens intestinipullorum</name>
    <dbReference type="NCBI Taxonomy" id="2840858"/>
    <lineage>
        <taxon>Bacteria</taxon>
        <taxon>Bacillati</taxon>
        <taxon>Bacillota</taxon>
        <taxon>Clostridia</taxon>
        <taxon>Lachnospirales</taxon>
        <taxon>Lachnospiraceae</taxon>
        <taxon>Lachnospiraceae incertae sedis</taxon>
        <taxon>Candidatus Limivivens</taxon>
    </lineage>
</organism>
<sequence>MAEEIKIAGYYKKAAEFAGGAKRLLFCGKMNVSFHATAGQIFPDR</sequence>
<reference evidence="1" key="1">
    <citation type="submission" date="2020-10" db="EMBL/GenBank/DDBJ databases">
        <authorList>
            <person name="Gilroy R."/>
        </authorList>
    </citation>
    <scope>NUCLEOTIDE SEQUENCE</scope>
    <source>
        <strain evidence="1">CHK190-19873</strain>
    </source>
</reference>
<dbReference type="Proteomes" id="UP000823935">
    <property type="component" value="Unassembled WGS sequence"/>
</dbReference>
<dbReference type="AlphaFoldDB" id="A0A9D1JIX7"/>
<accession>A0A9D1JIX7</accession>
<proteinExistence type="predicted"/>